<dbReference type="InterPro" id="IPR011059">
    <property type="entry name" value="Metal-dep_hydrolase_composite"/>
</dbReference>
<sequence>MYRSIPVPAVSDLAVVGARILPVADADGNRAAPLEDGVLLVRDGRIAQVGTAAEVAVPQDGSLTVVDGSGMVLTPGLVEAHGHLGVHEDGEGWSGDDTNERTVVDGAKLRALDAINPAEVGFKDALRGGVTSAVVKPGSANPIGGRTAAVKTWGRVVDEMVIREDVSVKSALGENPKRVHGEKDRMPSVRMGVAAALREAFVDAQNYVRARDRAQEEGTPFDRDLGRETLAAVLAGDLIWDQHCHRADDIATAIRLSEEFGYRLVVNHGTEGHLLADYLAEKGIDVIVGPLMTSRSKVELRNRTLATPAALAQAGVRIALTTDHPVIPINFLIHEASLAVKEGLDPVVALESLTINPAAMLGLDDRVGALAPGRDADFVLWTQDPLDLDARAALVFVDGREVFRYDEESGLADVADPWGPTRIAQPTTH</sequence>
<reference evidence="2" key="1">
    <citation type="journal article" date="2021" name="PeerJ">
        <title>Extensive microbial diversity within the chicken gut microbiome revealed by metagenomics and culture.</title>
        <authorList>
            <person name="Gilroy R."/>
            <person name="Ravi A."/>
            <person name="Getino M."/>
            <person name="Pursley I."/>
            <person name="Horton D.L."/>
            <person name="Alikhan N.F."/>
            <person name="Baker D."/>
            <person name="Gharbi K."/>
            <person name="Hall N."/>
            <person name="Watson M."/>
            <person name="Adriaenssens E.M."/>
            <person name="Foster-Nyarko E."/>
            <person name="Jarju S."/>
            <person name="Secka A."/>
            <person name="Antonio M."/>
            <person name="Oren A."/>
            <person name="Chaudhuri R.R."/>
            <person name="La Ragione R."/>
            <person name="Hildebrand F."/>
            <person name="Pallen M.J."/>
        </authorList>
    </citation>
    <scope>NUCLEOTIDE SEQUENCE</scope>
    <source>
        <strain evidence="2">ChiGjej5B5-7349</strain>
    </source>
</reference>
<dbReference type="Gene3D" id="3.20.20.140">
    <property type="entry name" value="Metal-dependent hydrolases"/>
    <property type="match status" value="1"/>
</dbReference>
<accession>A0A921SND2</accession>
<dbReference type="EMBL" id="DYUK01000157">
    <property type="protein sequence ID" value="HJG80230.1"/>
    <property type="molecule type" value="Genomic_DNA"/>
</dbReference>
<dbReference type="SUPFAM" id="SSF51556">
    <property type="entry name" value="Metallo-dependent hydrolases"/>
    <property type="match status" value="1"/>
</dbReference>
<dbReference type="PANTHER" id="PTHR43135">
    <property type="entry name" value="ALPHA-D-RIBOSE 1-METHYLPHOSPHONATE 5-TRIPHOSPHATE DIPHOSPHATASE"/>
    <property type="match status" value="1"/>
</dbReference>
<dbReference type="InterPro" id="IPR006680">
    <property type="entry name" value="Amidohydro-rel"/>
</dbReference>
<dbReference type="CDD" id="cd01309">
    <property type="entry name" value="Met_dep_hydrolase_C"/>
    <property type="match status" value="1"/>
</dbReference>
<protein>
    <submittedName>
        <fullName evidence="2">Amidohydrolase</fullName>
    </submittedName>
</protein>
<reference evidence="2" key="2">
    <citation type="submission" date="2021-09" db="EMBL/GenBank/DDBJ databases">
        <authorList>
            <person name="Gilroy R."/>
        </authorList>
    </citation>
    <scope>NUCLEOTIDE SEQUENCE</scope>
    <source>
        <strain evidence="2">ChiGjej5B5-7349</strain>
    </source>
</reference>
<comment type="caution">
    <text evidence="2">The sequence shown here is derived from an EMBL/GenBank/DDBJ whole genome shotgun (WGS) entry which is preliminary data.</text>
</comment>
<dbReference type="InterPro" id="IPR051781">
    <property type="entry name" value="Metallo-dep_Hydrolase"/>
</dbReference>
<dbReference type="AlphaFoldDB" id="A0A921SND2"/>
<evidence type="ECO:0000313" key="2">
    <source>
        <dbReference type="EMBL" id="HJG80230.1"/>
    </source>
</evidence>
<dbReference type="InterPro" id="IPR032466">
    <property type="entry name" value="Metal_Hydrolase"/>
</dbReference>
<organism evidence="2 3">
    <name type="scientific">Brevibacterium senegalense</name>
    <dbReference type="NCBI Taxonomy" id="1033736"/>
    <lineage>
        <taxon>Bacteria</taxon>
        <taxon>Bacillati</taxon>
        <taxon>Actinomycetota</taxon>
        <taxon>Actinomycetes</taxon>
        <taxon>Micrococcales</taxon>
        <taxon>Brevibacteriaceae</taxon>
        <taxon>Brevibacterium</taxon>
    </lineage>
</organism>
<proteinExistence type="predicted"/>
<evidence type="ECO:0000313" key="3">
    <source>
        <dbReference type="Proteomes" id="UP000784435"/>
    </source>
</evidence>
<dbReference type="Proteomes" id="UP000784435">
    <property type="component" value="Unassembled WGS sequence"/>
</dbReference>
<feature type="domain" description="Amidohydrolase-related" evidence="1">
    <location>
        <begin position="72"/>
        <end position="400"/>
    </location>
</feature>
<gene>
    <name evidence="2" type="ORF">K8V08_07440</name>
</gene>
<dbReference type="PANTHER" id="PTHR43135:SF3">
    <property type="entry name" value="ALPHA-D-RIBOSE 1-METHYLPHOSPHONATE 5-TRIPHOSPHATE DIPHOSPHATASE"/>
    <property type="match status" value="1"/>
</dbReference>
<dbReference type="Pfam" id="PF01979">
    <property type="entry name" value="Amidohydro_1"/>
    <property type="match status" value="1"/>
</dbReference>
<evidence type="ECO:0000259" key="1">
    <source>
        <dbReference type="Pfam" id="PF01979"/>
    </source>
</evidence>
<name>A0A921SND2_9MICO</name>
<dbReference type="GO" id="GO:0016810">
    <property type="term" value="F:hydrolase activity, acting on carbon-nitrogen (but not peptide) bonds"/>
    <property type="evidence" value="ECO:0007669"/>
    <property type="project" value="InterPro"/>
</dbReference>
<dbReference type="SUPFAM" id="SSF51338">
    <property type="entry name" value="Composite domain of metallo-dependent hydrolases"/>
    <property type="match status" value="1"/>
</dbReference>